<dbReference type="EMBL" id="DS028135">
    <property type="protein sequence ID" value="EEY56825.1"/>
    <property type="molecule type" value="Genomic_DNA"/>
</dbReference>
<reference evidence="3" key="1">
    <citation type="journal article" date="2009" name="Nature">
        <title>Genome sequence and analysis of the Irish potato famine pathogen Phytophthora infestans.</title>
        <authorList>
            <consortium name="The Broad Institute Genome Sequencing Platform"/>
            <person name="Haas B.J."/>
            <person name="Kamoun S."/>
            <person name="Zody M.C."/>
            <person name="Jiang R.H."/>
            <person name="Handsaker R.E."/>
            <person name="Cano L.M."/>
            <person name="Grabherr M."/>
            <person name="Kodira C.D."/>
            <person name="Raffaele S."/>
            <person name="Torto-Alalibo T."/>
            <person name="Bozkurt T.O."/>
            <person name="Ah-Fong A.M."/>
            <person name="Alvarado L."/>
            <person name="Anderson V.L."/>
            <person name="Armstrong M.R."/>
            <person name="Avrova A."/>
            <person name="Baxter L."/>
            <person name="Beynon J."/>
            <person name="Boevink P.C."/>
            <person name="Bollmann S.R."/>
            <person name="Bos J.I."/>
            <person name="Bulone V."/>
            <person name="Cai G."/>
            <person name="Cakir C."/>
            <person name="Carrington J.C."/>
            <person name="Chawner M."/>
            <person name="Conti L."/>
            <person name="Costanzo S."/>
            <person name="Ewan R."/>
            <person name="Fahlgren N."/>
            <person name="Fischbach M.A."/>
            <person name="Fugelstad J."/>
            <person name="Gilroy E.M."/>
            <person name="Gnerre S."/>
            <person name="Green P.J."/>
            <person name="Grenville-Briggs L.J."/>
            <person name="Griffith J."/>
            <person name="Grunwald N.J."/>
            <person name="Horn K."/>
            <person name="Horner N.R."/>
            <person name="Hu C.H."/>
            <person name="Huitema E."/>
            <person name="Jeong D.H."/>
            <person name="Jones A.M."/>
            <person name="Jones J.D."/>
            <person name="Jones R.W."/>
            <person name="Karlsson E.K."/>
            <person name="Kunjeti S.G."/>
            <person name="Lamour K."/>
            <person name="Liu Z."/>
            <person name="Ma L."/>
            <person name="Maclean D."/>
            <person name="Chibucos M.C."/>
            <person name="McDonald H."/>
            <person name="McWalters J."/>
            <person name="Meijer H.J."/>
            <person name="Morgan W."/>
            <person name="Morris P.F."/>
            <person name="Munro C.A."/>
            <person name="O'Neill K."/>
            <person name="Ospina-Giraldo M."/>
            <person name="Pinzon A."/>
            <person name="Pritchard L."/>
            <person name="Ramsahoye B."/>
            <person name="Ren Q."/>
            <person name="Restrepo S."/>
            <person name="Roy S."/>
            <person name="Sadanandom A."/>
            <person name="Savidor A."/>
            <person name="Schornack S."/>
            <person name="Schwartz D.C."/>
            <person name="Schumann U.D."/>
            <person name="Schwessinger B."/>
            <person name="Seyer L."/>
            <person name="Sharpe T."/>
            <person name="Silvar C."/>
            <person name="Song J."/>
            <person name="Studholme D.J."/>
            <person name="Sykes S."/>
            <person name="Thines M."/>
            <person name="van de Vondervoort P.J."/>
            <person name="Phuntumart V."/>
            <person name="Wawra S."/>
            <person name="Weide R."/>
            <person name="Win J."/>
            <person name="Young C."/>
            <person name="Zhou S."/>
            <person name="Fry W."/>
            <person name="Meyers B.C."/>
            <person name="van West P."/>
            <person name="Ristaino J."/>
            <person name="Govers F."/>
            <person name="Birch P.R."/>
            <person name="Whisson S.C."/>
            <person name="Judelson H.S."/>
            <person name="Nusbaum C."/>
        </authorList>
    </citation>
    <scope>NUCLEOTIDE SEQUENCE [LARGE SCALE GENOMIC DNA]</scope>
    <source>
        <strain evidence="3">T30-4</strain>
    </source>
</reference>
<evidence type="ECO:0000313" key="3">
    <source>
        <dbReference type="Proteomes" id="UP000006643"/>
    </source>
</evidence>
<dbReference type="AlphaFoldDB" id="D0NF36"/>
<evidence type="ECO:0000313" key="2">
    <source>
        <dbReference type="EMBL" id="EEY56825.1"/>
    </source>
</evidence>
<dbReference type="GeneID" id="9474049"/>
<name>D0NF36_PHYIT</name>
<dbReference type="RefSeq" id="XP_002902153.1">
    <property type="nucleotide sequence ID" value="XM_002902107.1"/>
</dbReference>
<dbReference type="eggNOG" id="ENOG502SUFB">
    <property type="taxonomic scope" value="Eukaryota"/>
</dbReference>
<dbReference type="OrthoDB" id="128648at2759"/>
<dbReference type="PROSITE" id="PS51257">
    <property type="entry name" value="PROKAR_LIPOPROTEIN"/>
    <property type="match status" value="1"/>
</dbReference>
<proteinExistence type="predicted"/>
<gene>
    <name evidence="2" type="ORF">PITG_10339</name>
</gene>
<keyword evidence="3" id="KW-1185">Reference proteome</keyword>
<protein>
    <submittedName>
        <fullName evidence="2">Secreted RxLR effector peptide protein, putative</fullName>
    </submittedName>
</protein>
<dbReference type="Proteomes" id="UP000006643">
    <property type="component" value="Unassembled WGS sequence"/>
</dbReference>
<accession>D0NF36</accession>
<keyword evidence="1" id="KW-0732">Signal</keyword>
<dbReference type="HOGENOM" id="CLU_120231_0_0_1"/>
<dbReference type="InParanoid" id="D0NF36"/>
<feature type="chain" id="PRO_5003013299" evidence="1">
    <location>
        <begin position="20"/>
        <end position="196"/>
    </location>
</feature>
<dbReference type="VEuPathDB" id="FungiDB:PITG_10339"/>
<sequence length="196" mass="21518">MIRLFVVVLLIFAASLACAAKETTSVRTTHNYLDEKYSAPVQRLLRADNDEERVAVENALNSVMTSISKAIDSAKLKVFLLKKSSGDVVMNSLKFGDDAAAALEHSKMKTLNTYATKFNKENPDKTISLVGTLTTRYGDDGLARALVKVQTHADSSAEAVALAKKLRAEQLSAWLESQRSEIIIAIQYIIGFFFAI</sequence>
<dbReference type="OMA" id="RTTHNYL"/>
<dbReference type="KEGG" id="pif:PITG_10339"/>
<feature type="signal peptide" evidence="1">
    <location>
        <begin position="1"/>
        <end position="19"/>
    </location>
</feature>
<organism evidence="2 3">
    <name type="scientific">Phytophthora infestans (strain T30-4)</name>
    <name type="common">Potato late blight agent</name>
    <dbReference type="NCBI Taxonomy" id="403677"/>
    <lineage>
        <taxon>Eukaryota</taxon>
        <taxon>Sar</taxon>
        <taxon>Stramenopiles</taxon>
        <taxon>Oomycota</taxon>
        <taxon>Peronosporomycetes</taxon>
        <taxon>Peronosporales</taxon>
        <taxon>Peronosporaceae</taxon>
        <taxon>Phytophthora</taxon>
    </lineage>
</organism>
<evidence type="ECO:0000256" key="1">
    <source>
        <dbReference type="SAM" id="SignalP"/>
    </source>
</evidence>